<dbReference type="Proteomes" id="UP000192266">
    <property type="component" value="Unassembled WGS sequence"/>
</dbReference>
<proteinExistence type="predicted"/>
<evidence type="ECO:0000259" key="1">
    <source>
        <dbReference type="Pfam" id="PF24722"/>
    </source>
</evidence>
<dbReference type="Pfam" id="PF24722">
    <property type="entry name" value="DUF7674"/>
    <property type="match status" value="1"/>
</dbReference>
<dbReference type="EMBL" id="FWWW01000072">
    <property type="protein sequence ID" value="SMB96535.1"/>
    <property type="molecule type" value="Genomic_DNA"/>
</dbReference>
<dbReference type="OrthoDB" id="798224at2"/>
<evidence type="ECO:0000313" key="2">
    <source>
        <dbReference type="EMBL" id="SMB96535.1"/>
    </source>
</evidence>
<dbReference type="RefSeq" id="WP_084446144.1">
    <property type="nucleotide sequence ID" value="NZ_FWWW01000072.1"/>
</dbReference>
<name>A0A1W1VT25_9BACT</name>
<reference evidence="2 3" key="1">
    <citation type="submission" date="2017-04" db="EMBL/GenBank/DDBJ databases">
        <authorList>
            <person name="Afonso C.L."/>
            <person name="Miller P.J."/>
            <person name="Scott M.A."/>
            <person name="Spackman E."/>
            <person name="Goraichik I."/>
            <person name="Dimitrov K.M."/>
            <person name="Suarez D.L."/>
            <person name="Swayne D.E."/>
        </authorList>
    </citation>
    <scope>NUCLEOTIDE SEQUENCE [LARGE SCALE GENOMIC DNA]</scope>
    <source>
        <strain evidence="2 3">DSM 11622</strain>
    </source>
</reference>
<protein>
    <recommendedName>
        <fullName evidence="1">DUF7674 domain-containing protein</fullName>
    </recommendedName>
</protein>
<dbReference type="STRING" id="645990.SAMN00120144_2582"/>
<gene>
    <name evidence="2" type="ORF">SAMN00120144_2582</name>
</gene>
<sequence>MNFIIVKRELPQQEFLQHLVKQFPAIDSEVMDEDYNGLIHLQVGCLARYANNCLSTVRLDELRRVFDFFHKTLKKVDSNTENALYVSFLERVEMEGDSINAKQARMLLQSEYLRLWYELRS</sequence>
<keyword evidence="3" id="KW-1185">Reference proteome</keyword>
<feature type="domain" description="DUF7674" evidence="1">
    <location>
        <begin position="17"/>
        <end position="118"/>
    </location>
</feature>
<accession>A0A1W1VT25</accession>
<dbReference type="AlphaFoldDB" id="A0A1W1VT25"/>
<evidence type="ECO:0000313" key="3">
    <source>
        <dbReference type="Proteomes" id="UP000192266"/>
    </source>
</evidence>
<organism evidence="2 3">
    <name type="scientific">Hymenobacter roseosalivarius DSM 11622</name>
    <dbReference type="NCBI Taxonomy" id="645990"/>
    <lineage>
        <taxon>Bacteria</taxon>
        <taxon>Pseudomonadati</taxon>
        <taxon>Bacteroidota</taxon>
        <taxon>Cytophagia</taxon>
        <taxon>Cytophagales</taxon>
        <taxon>Hymenobacteraceae</taxon>
        <taxon>Hymenobacter</taxon>
    </lineage>
</organism>
<dbReference type="InterPro" id="IPR056091">
    <property type="entry name" value="DUF7674"/>
</dbReference>